<dbReference type="InterPro" id="IPR000639">
    <property type="entry name" value="Epox_hydrolase-like"/>
</dbReference>
<dbReference type="EMBL" id="JACIBV010000002">
    <property type="protein sequence ID" value="MBB3732924.1"/>
    <property type="molecule type" value="Genomic_DNA"/>
</dbReference>
<evidence type="ECO:0000313" key="2">
    <source>
        <dbReference type="EMBL" id="MBB3732924.1"/>
    </source>
</evidence>
<dbReference type="PANTHER" id="PTHR43798">
    <property type="entry name" value="MONOACYLGLYCEROL LIPASE"/>
    <property type="match status" value="1"/>
</dbReference>
<name>A0A7W5YUC9_9ACTN</name>
<dbReference type="InterPro" id="IPR050266">
    <property type="entry name" value="AB_hydrolase_sf"/>
</dbReference>
<sequence length="300" mass="32173">MNTAVTTPLSPGTHTVNLERVAQRYHVAGTGPVCLAHPGGPGLSWEYLRMPAAEEHLTMVYVEPIGTGASGRLPAHPHGYTRERYAQALDGLIRHLGVARVHLLGHSHGGFVAQHYALTRPDRLAGVVLYDSAPVTGPEHFAEAARNMEVFARRNAGRPGLRDVLDAWESLGGLADDEAVTLAARGLLPAYLADYWDHQEEYASLFSVTGTYISGLDDRLVPDAIDDRAMLGSFAVPALVIAGRHDVICGPRWAGELADGIPHAELVLLENSGHLGHVEEPDTFARAVTAFVAGSARDHS</sequence>
<organism evidence="2 3">
    <name type="scientific">Nonomuraea dietziae</name>
    <dbReference type="NCBI Taxonomy" id="65515"/>
    <lineage>
        <taxon>Bacteria</taxon>
        <taxon>Bacillati</taxon>
        <taxon>Actinomycetota</taxon>
        <taxon>Actinomycetes</taxon>
        <taxon>Streptosporangiales</taxon>
        <taxon>Streptosporangiaceae</taxon>
        <taxon>Nonomuraea</taxon>
    </lineage>
</organism>
<dbReference type="Gene3D" id="3.40.50.1820">
    <property type="entry name" value="alpha/beta hydrolase"/>
    <property type="match status" value="1"/>
</dbReference>
<evidence type="ECO:0000313" key="3">
    <source>
        <dbReference type="Proteomes" id="UP000579945"/>
    </source>
</evidence>
<dbReference type="Pfam" id="PF00561">
    <property type="entry name" value="Abhydrolase_1"/>
    <property type="match status" value="1"/>
</dbReference>
<accession>A0A7W5YUC9</accession>
<dbReference type="AlphaFoldDB" id="A0A7W5YUC9"/>
<dbReference type="RefSeq" id="WP_183660825.1">
    <property type="nucleotide sequence ID" value="NZ_JACIBV010000002.1"/>
</dbReference>
<evidence type="ECO:0000259" key="1">
    <source>
        <dbReference type="Pfam" id="PF00561"/>
    </source>
</evidence>
<dbReference type="GO" id="GO:0016020">
    <property type="term" value="C:membrane"/>
    <property type="evidence" value="ECO:0007669"/>
    <property type="project" value="TreeGrafter"/>
</dbReference>
<comment type="caution">
    <text evidence="2">The sequence shown here is derived from an EMBL/GenBank/DDBJ whole genome shotgun (WGS) entry which is preliminary data.</text>
</comment>
<dbReference type="InterPro" id="IPR029058">
    <property type="entry name" value="AB_hydrolase_fold"/>
</dbReference>
<proteinExistence type="predicted"/>
<dbReference type="GO" id="GO:0003824">
    <property type="term" value="F:catalytic activity"/>
    <property type="evidence" value="ECO:0007669"/>
    <property type="project" value="InterPro"/>
</dbReference>
<gene>
    <name evidence="2" type="ORF">FHR33_008871</name>
</gene>
<keyword evidence="3" id="KW-1185">Reference proteome</keyword>
<dbReference type="GeneID" id="95394918"/>
<reference evidence="2 3" key="1">
    <citation type="submission" date="2020-08" db="EMBL/GenBank/DDBJ databases">
        <title>Sequencing the genomes of 1000 actinobacteria strains.</title>
        <authorList>
            <person name="Klenk H.-P."/>
        </authorList>
    </citation>
    <scope>NUCLEOTIDE SEQUENCE [LARGE SCALE GENOMIC DNA]</scope>
    <source>
        <strain evidence="2 3">DSM 44320</strain>
    </source>
</reference>
<feature type="domain" description="AB hydrolase-1" evidence="1">
    <location>
        <begin position="36"/>
        <end position="281"/>
    </location>
</feature>
<dbReference type="Proteomes" id="UP000579945">
    <property type="component" value="Unassembled WGS sequence"/>
</dbReference>
<dbReference type="PRINTS" id="PR00412">
    <property type="entry name" value="EPOXHYDRLASE"/>
</dbReference>
<dbReference type="InterPro" id="IPR000073">
    <property type="entry name" value="AB_hydrolase_1"/>
</dbReference>
<dbReference type="SUPFAM" id="SSF53474">
    <property type="entry name" value="alpha/beta-Hydrolases"/>
    <property type="match status" value="1"/>
</dbReference>
<dbReference type="PANTHER" id="PTHR43798:SF33">
    <property type="entry name" value="HYDROLASE, PUTATIVE (AFU_ORTHOLOGUE AFUA_2G14860)-RELATED"/>
    <property type="match status" value="1"/>
</dbReference>
<protein>
    <submittedName>
        <fullName evidence="2">Pimeloyl-ACP methyl ester carboxylesterase</fullName>
    </submittedName>
</protein>